<dbReference type="STRING" id="1188252.A1QC_09970"/>
<evidence type="ECO:0000259" key="1">
    <source>
        <dbReference type="Pfam" id="PF17775"/>
    </source>
</evidence>
<dbReference type="InterPro" id="IPR004027">
    <property type="entry name" value="SEC_C_motif"/>
</dbReference>
<accession>A0A1E5E1D2</accession>
<protein>
    <recommendedName>
        <fullName evidence="1">YchJ-like middle NTF2-like domain-containing protein</fullName>
    </recommendedName>
</protein>
<dbReference type="PANTHER" id="PTHR33747:SF1">
    <property type="entry name" value="ADENYLATE CYCLASE-ASSOCIATED CAP C-TERMINAL DOMAIN-CONTAINING PROTEIN"/>
    <property type="match status" value="1"/>
</dbReference>
<dbReference type="Pfam" id="PF02810">
    <property type="entry name" value="SEC-C"/>
    <property type="match status" value="1"/>
</dbReference>
<dbReference type="SUPFAM" id="SSF54427">
    <property type="entry name" value="NTF2-like"/>
    <property type="match status" value="1"/>
</dbReference>
<dbReference type="EMBL" id="AJYK02000073">
    <property type="protein sequence ID" value="OEF24834.1"/>
    <property type="molecule type" value="Genomic_DNA"/>
</dbReference>
<dbReference type="PANTHER" id="PTHR33747">
    <property type="entry name" value="UPF0225 PROTEIN SCO1677"/>
    <property type="match status" value="1"/>
</dbReference>
<dbReference type="InterPro" id="IPR048469">
    <property type="entry name" value="YchJ-like_M"/>
</dbReference>
<dbReference type="InterPro" id="IPR032710">
    <property type="entry name" value="NTF2-like_dom_sf"/>
</dbReference>
<dbReference type="Gene3D" id="3.10.450.50">
    <property type="match status" value="1"/>
</dbReference>
<sequence>MPCPCGHSQSYEACCQPIHHDATLAKQPEQLMRARYSAHVLNDVEFVLNTYHSSCQAHAQAEAIKQSVDSHWIKLEVLDAPACEEAEGYVEFKAYFEEDNHEYCLHERSRFVKEEGQWRYIDGVMPEEKPIDPRLLQTIANTKIGRNDPCLCGSGRKFKKCCG</sequence>
<organism evidence="2 3">
    <name type="scientific">Vibrio rumoiensis 1S-45</name>
    <dbReference type="NCBI Taxonomy" id="1188252"/>
    <lineage>
        <taxon>Bacteria</taxon>
        <taxon>Pseudomonadati</taxon>
        <taxon>Pseudomonadota</taxon>
        <taxon>Gammaproteobacteria</taxon>
        <taxon>Vibrionales</taxon>
        <taxon>Vibrionaceae</taxon>
        <taxon>Vibrio</taxon>
    </lineage>
</organism>
<evidence type="ECO:0000313" key="3">
    <source>
        <dbReference type="Proteomes" id="UP000094070"/>
    </source>
</evidence>
<dbReference type="AlphaFoldDB" id="A0A1E5E1D2"/>
<keyword evidence="3" id="KW-1185">Reference proteome</keyword>
<dbReference type="SUPFAM" id="SSF103642">
    <property type="entry name" value="Sec-C motif"/>
    <property type="match status" value="1"/>
</dbReference>
<comment type="caution">
    <text evidence="2">The sequence shown here is derived from an EMBL/GenBank/DDBJ whole genome shotgun (WGS) entry which is preliminary data.</text>
</comment>
<feature type="domain" description="YchJ-like middle NTF2-like" evidence="1">
    <location>
        <begin position="27"/>
        <end position="123"/>
    </location>
</feature>
<reference evidence="2 3" key="1">
    <citation type="journal article" date="2012" name="Science">
        <title>Ecological populations of bacteria act as socially cohesive units of antibiotic production and resistance.</title>
        <authorList>
            <person name="Cordero O.X."/>
            <person name="Wildschutte H."/>
            <person name="Kirkup B."/>
            <person name="Proehl S."/>
            <person name="Ngo L."/>
            <person name="Hussain F."/>
            <person name="Le Roux F."/>
            <person name="Mincer T."/>
            <person name="Polz M.F."/>
        </authorList>
    </citation>
    <scope>NUCLEOTIDE SEQUENCE [LARGE SCALE GENOMIC DNA]</scope>
    <source>
        <strain evidence="2 3">1S-45</strain>
    </source>
</reference>
<gene>
    <name evidence="2" type="ORF">A1QC_09970</name>
</gene>
<evidence type="ECO:0000313" key="2">
    <source>
        <dbReference type="EMBL" id="OEF24834.1"/>
    </source>
</evidence>
<proteinExistence type="predicted"/>
<dbReference type="NCBIfam" id="NF002449">
    <property type="entry name" value="PRK01617.1"/>
    <property type="match status" value="1"/>
</dbReference>
<dbReference type="eggNOG" id="COG3012">
    <property type="taxonomic scope" value="Bacteria"/>
</dbReference>
<dbReference type="Pfam" id="PF17775">
    <property type="entry name" value="YchJ_M-like"/>
    <property type="match status" value="1"/>
</dbReference>
<name>A0A1E5E1D2_9VIBR</name>
<dbReference type="Proteomes" id="UP000094070">
    <property type="component" value="Unassembled WGS sequence"/>
</dbReference>
<dbReference type="NCBIfam" id="NF002592">
    <property type="entry name" value="PRK02250.1"/>
    <property type="match status" value="1"/>
</dbReference>